<organism evidence="6 7">
    <name type="scientific">Caldiarchaeum subterraneum</name>
    <dbReference type="NCBI Taxonomy" id="311458"/>
    <lineage>
        <taxon>Archaea</taxon>
        <taxon>Nitrososphaerota</taxon>
        <taxon>Candidatus Caldarchaeales</taxon>
        <taxon>Candidatus Caldarchaeaceae</taxon>
        <taxon>Candidatus Caldarchaeum</taxon>
    </lineage>
</organism>
<evidence type="ECO:0000313" key="6">
    <source>
        <dbReference type="EMBL" id="HIQ29045.1"/>
    </source>
</evidence>
<evidence type="ECO:0000313" key="7">
    <source>
        <dbReference type="Proteomes" id="UP000608579"/>
    </source>
</evidence>
<feature type="domain" description="Solute-binding protein family 5" evidence="5">
    <location>
        <begin position="34"/>
        <end position="264"/>
    </location>
</feature>
<keyword evidence="4" id="KW-0812">Transmembrane</keyword>
<dbReference type="Pfam" id="PF00496">
    <property type="entry name" value="SBP_bac_5"/>
    <property type="match status" value="1"/>
</dbReference>
<evidence type="ECO:0000256" key="2">
    <source>
        <dbReference type="ARBA" id="ARBA00022448"/>
    </source>
</evidence>
<dbReference type="EMBL" id="DQVM01000012">
    <property type="protein sequence ID" value="HIQ29045.1"/>
    <property type="molecule type" value="Genomic_DNA"/>
</dbReference>
<keyword evidence="2" id="KW-0813">Transport</keyword>
<comment type="caution">
    <text evidence="6">The sequence shown here is derived from an EMBL/GenBank/DDBJ whole genome shotgun (WGS) entry which is preliminary data.</text>
</comment>
<reference evidence="6" key="1">
    <citation type="journal article" date="2020" name="ISME J.">
        <title>Gammaproteobacteria mediating utilization of methyl-, sulfur- and petroleum organic compounds in deep ocean hydrothermal plumes.</title>
        <authorList>
            <person name="Zhou Z."/>
            <person name="Liu Y."/>
            <person name="Pan J."/>
            <person name="Cron B.R."/>
            <person name="Toner B.M."/>
            <person name="Anantharaman K."/>
            <person name="Breier J.A."/>
            <person name="Dick G.J."/>
            <person name="Li M."/>
        </authorList>
    </citation>
    <scope>NUCLEOTIDE SEQUENCE</scope>
    <source>
        <strain evidence="6">SZUA-1515</strain>
    </source>
</reference>
<name>A0A833EBP4_CALS0</name>
<evidence type="ECO:0000256" key="1">
    <source>
        <dbReference type="ARBA" id="ARBA00005695"/>
    </source>
</evidence>
<dbReference type="GO" id="GO:1904680">
    <property type="term" value="F:peptide transmembrane transporter activity"/>
    <property type="evidence" value="ECO:0007669"/>
    <property type="project" value="TreeGrafter"/>
</dbReference>
<keyword evidence="4" id="KW-1133">Transmembrane helix</keyword>
<dbReference type="Proteomes" id="UP000608579">
    <property type="component" value="Unassembled WGS sequence"/>
</dbReference>
<feature type="transmembrane region" description="Helical" evidence="4">
    <location>
        <begin position="823"/>
        <end position="841"/>
    </location>
</feature>
<evidence type="ECO:0000256" key="4">
    <source>
        <dbReference type="SAM" id="Phobius"/>
    </source>
</evidence>
<dbReference type="InterPro" id="IPR039424">
    <property type="entry name" value="SBP_5"/>
</dbReference>
<dbReference type="AlphaFoldDB" id="A0A833EBP4"/>
<sequence>MKRITLAYILAVLLLIPASALAQEYQPPHTQPGPAVDVVRFRNFAEEIAPAAIEKGDMDVYFYNMRVSKVMQLEKNPDLTFVRAPSTMLSIILNPAPSTEDSFNPFQLKKVRQAIQYLINRDFIVKEIYKGRAVPMLAHVSPFEYDYITIFDMLEARDIRYDPELGRRMIAEALTEAGAVMKDGKWYFNDKPIVVKFVIRTEDERREIGEALTAELEKAGLTVERVYHPFAQAILRVYTTDPAEFQWHLYTEGWGRGAVEKYDFATINQMCAPWLGNMPGWLERGYWQYSNKLLDELGQRIFKGEFSDRRERDQLYRRMTELCLEESVRIWVATVLTSYPLNKDVKGISEDLGAGVRSLWFLRNAYVEGEDEITIGHLWVWTSRSIWNPVAGFNDVYSVDIWRNLVDPPIVRHPFTGIPMPFRAKYEVETAGPEGRLKIPEDAVVWDAEQDKWVRVQPGTEAVSKVTFDYSLYTNAKWHHGIGISMADILYAIAQIFEIAYDEDKSRVEVAISATSKPILETFKAFRIVDDHKLEVYVDFWHFDENYIAEYASLWGGAMPWELLYLMDKEVFEKPRPLYTYSDTAAARLARQQLSLILKEHVSVLRRTLLDLIREREYPESFFNVLGKKYETLDNALARYEALLSWFNQRGHMVVSSGPFTLETIDPAAQYAELRAYRDPSYPFKPGDWFFGQVQSPEVTSVSRRVNLAVESSITVKVRGEQPLYLSYVLRNPVTGAEVASGVVEPREGVAEIPLEGDIPAGFYNLHLLLYSDSVSRVNEHKTTIEVVEEEVQTTTPAETTTPTTVATEVAEAPAEDAEIPTLLPIVAALVLVAAAAVLLTSRRFKKRT</sequence>
<dbReference type="Gene3D" id="3.40.190.10">
    <property type="entry name" value="Periplasmic binding protein-like II"/>
    <property type="match status" value="2"/>
</dbReference>
<keyword evidence="4" id="KW-0472">Membrane</keyword>
<evidence type="ECO:0000256" key="3">
    <source>
        <dbReference type="ARBA" id="ARBA00022729"/>
    </source>
</evidence>
<dbReference type="SUPFAM" id="SSF53850">
    <property type="entry name" value="Periplasmic binding protein-like II"/>
    <property type="match status" value="1"/>
</dbReference>
<dbReference type="Gene3D" id="3.10.105.10">
    <property type="entry name" value="Dipeptide-binding Protein, Domain 3"/>
    <property type="match status" value="1"/>
</dbReference>
<proteinExistence type="inferred from homology"/>
<comment type="similarity">
    <text evidence="1">Belongs to the bacterial solute-binding protein 5 family.</text>
</comment>
<dbReference type="PANTHER" id="PTHR30290">
    <property type="entry name" value="PERIPLASMIC BINDING COMPONENT OF ABC TRANSPORTER"/>
    <property type="match status" value="1"/>
</dbReference>
<dbReference type="PANTHER" id="PTHR30290:SF9">
    <property type="entry name" value="OLIGOPEPTIDE-BINDING PROTEIN APPA"/>
    <property type="match status" value="1"/>
</dbReference>
<dbReference type="InterPro" id="IPR000914">
    <property type="entry name" value="SBP_5_dom"/>
</dbReference>
<dbReference type="GO" id="GO:0015833">
    <property type="term" value="P:peptide transport"/>
    <property type="evidence" value="ECO:0007669"/>
    <property type="project" value="TreeGrafter"/>
</dbReference>
<protein>
    <recommendedName>
        <fullName evidence="5">Solute-binding protein family 5 domain-containing protein</fullName>
    </recommendedName>
</protein>
<accession>A0A833EBP4</accession>
<evidence type="ECO:0000259" key="5">
    <source>
        <dbReference type="Pfam" id="PF00496"/>
    </source>
</evidence>
<keyword evidence="3" id="KW-0732">Signal</keyword>
<gene>
    <name evidence="6" type="ORF">EYH45_00610</name>
</gene>